<evidence type="ECO:0000313" key="3">
    <source>
        <dbReference type="EMBL" id="VUX01352.1"/>
    </source>
</evidence>
<proteinExistence type="predicted"/>
<feature type="transmembrane region" description="Helical" evidence="2">
    <location>
        <begin position="59"/>
        <end position="76"/>
    </location>
</feature>
<dbReference type="EMBL" id="CABHMY010000089">
    <property type="protein sequence ID" value="VUX01352.1"/>
    <property type="molecule type" value="Genomic_DNA"/>
</dbReference>
<keyword evidence="2" id="KW-1133">Transmembrane helix</keyword>
<dbReference type="PROSITE" id="PS51257">
    <property type="entry name" value="PROKAR_LIPOPROTEIN"/>
    <property type="match status" value="1"/>
</dbReference>
<evidence type="ECO:0000256" key="2">
    <source>
        <dbReference type="SAM" id="Phobius"/>
    </source>
</evidence>
<sequence length="388" mass="43348">MLNKVKRILQWFIGGCYILSGLACIGEYTMPAIILIILGGVIILPPITKRIPAFKFKKIALILLSSIVMIAGIELGETNLSPEVLAKRKAESEAAAASQAALEAQEAAESASRAAEEEAASKAAQEKAESEAAVATENEIASMKAMILKDCNLSDIPRDDKNQMANADEKNFYAAWKEAAAEKIAEKNQGNNAEDLVRITFEQMVDFYKKIYPDSTLINTEKGILESIDSASSEMEEAKTSDLGYSVEDAELYEGKFYIYKRMETHYDDTLLGSLQKELDSFNTSKAIEWLAYDVDYLMGEAYPGETAYVLITEDEYTFSKQGAYKLTYVDTGKTTELVDDQGFRWEASVYFVVDEDTYNENLQKMFRAEQALYDTYERILNNFGLAE</sequence>
<dbReference type="Proteomes" id="UP000406184">
    <property type="component" value="Unassembled WGS sequence"/>
</dbReference>
<keyword evidence="4" id="KW-1185">Reference proteome</keyword>
<protein>
    <submittedName>
        <fullName evidence="3">Uncharacterized protein</fullName>
    </submittedName>
</protein>
<gene>
    <name evidence="3" type="ORF">FPPS064S07_00197</name>
</gene>
<feature type="transmembrane region" description="Helical" evidence="2">
    <location>
        <begin position="29"/>
        <end position="47"/>
    </location>
</feature>
<dbReference type="AlphaFoldDB" id="A0A564T256"/>
<feature type="transmembrane region" description="Helical" evidence="2">
    <location>
        <begin position="7"/>
        <end position="23"/>
    </location>
</feature>
<keyword evidence="2" id="KW-0472">Membrane</keyword>
<keyword evidence="2" id="KW-0812">Transmembrane</keyword>
<feature type="compositionally biased region" description="Basic and acidic residues" evidence="1">
    <location>
        <begin position="114"/>
        <end position="130"/>
    </location>
</feature>
<feature type="region of interest" description="Disordered" evidence="1">
    <location>
        <begin position="112"/>
        <end position="132"/>
    </location>
</feature>
<evidence type="ECO:0000256" key="1">
    <source>
        <dbReference type="SAM" id="MobiDB-lite"/>
    </source>
</evidence>
<accession>A0A564T256</accession>
<name>A0A564T256_9FIRM</name>
<evidence type="ECO:0000313" key="4">
    <source>
        <dbReference type="Proteomes" id="UP000406184"/>
    </source>
</evidence>
<reference evidence="3 4" key="1">
    <citation type="submission" date="2019-07" db="EMBL/GenBank/DDBJ databases">
        <authorList>
            <person name="Hibberd C M."/>
            <person name="Gehrig L. J."/>
            <person name="Chang H.-W."/>
            <person name="Venkatesh S."/>
        </authorList>
    </citation>
    <scope>NUCLEOTIDE SEQUENCE [LARGE SCALE GENOMIC DNA]</scope>
    <source>
        <strain evidence="3">Faecalibacterium_prausnitzii_JG_BgPS064</strain>
    </source>
</reference>
<organism evidence="3 4">
    <name type="scientific">Faecalibacterium prausnitzii</name>
    <dbReference type="NCBI Taxonomy" id="853"/>
    <lineage>
        <taxon>Bacteria</taxon>
        <taxon>Bacillati</taxon>
        <taxon>Bacillota</taxon>
        <taxon>Clostridia</taxon>
        <taxon>Eubacteriales</taxon>
        <taxon>Oscillospiraceae</taxon>
        <taxon>Faecalibacterium</taxon>
    </lineage>
</organism>